<dbReference type="OrthoDB" id="1099at2759"/>
<feature type="region of interest" description="Disordered" evidence="1">
    <location>
        <begin position="1"/>
        <end position="22"/>
    </location>
</feature>
<reference evidence="2 3" key="1">
    <citation type="journal article" date="2016" name="Mol. Biol. Evol.">
        <title>Comparative Genomics of Early-Diverging Mushroom-Forming Fungi Provides Insights into the Origins of Lignocellulose Decay Capabilities.</title>
        <authorList>
            <person name="Nagy L.G."/>
            <person name="Riley R."/>
            <person name="Tritt A."/>
            <person name="Adam C."/>
            <person name="Daum C."/>
            <person name="Floudas D."/>
            <person name="Sun H."/>
            <person name="Yadav J.S."/>
            <person name="Pangilinan J."/>
            <person name="Larsson K.H."/>
            <person name="Matsuura K."/>
            <person name="Barry K."/>
            <person name="Labutti K."/>
            <person name="Kuo R."/>
            <person name="Ohm R.A."/>
            <person name="Bhattacharya S.S."/>
            <person name="Shirouzu T."/>
            <person name="Yoshinaga Y."/>
            <person name="Martin F.M."/>
            <person name="Grigoriev I.V."/>
            <person name="Hibbett D.S."/>
        </authorList>
    </citation>
    <scope>NUCLEOTIDE SEQUENCE [LARGE SCALE GENOMIC DNA]</scope>
    <source>
        <strain evidence="2 3">TUFC12733</strain>
    </source>
</reference>
<evidence type="ECO:0000256" key="1">
    <source>
        <dbReference type="SAM" id="MobiDB-lite"/>
    </source>
</evidence>
<evidence type="ECO:0000313" key="3">
    <source>
        <dbReference type="Proteomes" id="UP000076738"/>
    </source>
</evidence>
<name>A0A167IUH4_CALVF</name>
<dbReference type="Proteomes" id="UP000076738">
    <property type="component" value="Unassembled WGS sequence"/>
</dbReference>
<dbReference type="AlphaFoldDB" id="A0A167IUH4"/>
<protein>
    <submittedName>
        <fullName evidence="2">Uncharacterized protein</fullName>
    </submittedName>
</protein>
<proteinExistence type="predicted"/>
<feature type="compositionally biased region" description="Basic and acidic residues" evidence="1">
    <location>
        <begin position="1"/>
        <end position="19"/>
    </location>
</feature>
<sequence>MSVFDETSKGEPSGKRPGEGRNLIEGIQHFAPSWFAVTMGTPVLRVILR</sequence>
<accession>A0A167IUH4</accession>
<organism evidence="2 3">
    <name type="scientific">Calocera viscosa (strain TUFC12733)</name>
    <dbReference type="NCBI Taxonomy" id="1330018"/>
    <lineage>
        <taxon>Eukaryota</taxon>
        <taxon>Fungi</taxon>
        <taxon>Dikarya</taxon>
        <taxon>Basidiomycota</taxon>
        <taxon>Agaricomycotina</taxon>
        <taxon>Dacrymycetes</taxon>
        <taxon>Dacrymycetales</taxon>
        <taxon>Dacrymycetaceae</taxon>
        <taxon>Calocera</taxon>
    </lineage>
</organism>
<dbReference type="EMBL" id="KV417305">
    <property type="protein sequence ID" value="KZO92970.1"/>
    <property type="molecule type" value="Genomic_DNA"/>
</dbReference>
<keyword evidence="3" id="KW-1185">Reference proteome</keyword>
<gene>
    <name evidence="2" type="ORF">CALVIDRAFT_566896</name>
</gene>
<evidence type="ECO:0000313" key="2">
    <source>
        <dbReference type="EMBL" id="KZO92970.1"/>
    </source>
</evidence>